<evidence type="ECO:0000313" key="3">
    <source>
        <dbReference type="Proteomes" id="UP000658131"/>
    </source>
</evidence>
<dbReference type="Proteomes" id="UP000658131">
    <property type="component" value="Unassembled WGS sequence"/>
</dbReference>
<evidence type="ECO:0000313" key="2">
    <source>
        <dbReference type="EMBL" id="MBC8576443.1"/>
    </source>
</evidence>
<feature type="transmembrane region" description="Helical" evidence="1">
    <location>
        <begin position="176"/>
        <end position="196"/>
    </location>
</feature>
<dbReference type="RefSeq" id="WP_262399968.1">
    <property type="nucleotide sequence ID" value="NZ_JACRTB010000011.1"/>
</dbReference>
<feature type="transmembrane region" description="Helical" evidence="1">
    <location>
        <begin position="97"/>
        <end position="122"/>
    </location>
</feature>
<protein>
    <submittedName>
        <fullName evidence="2">AbgT family transporter</fullName>
    </submittedName>
</protein>
<feature type="transmembrane region" description="Helical" evidence="1">
    <location>
        <begin position="354"/>
        <end position="374"/>
    </location>
</feature>
<comment type="caution">
    <text evidence="2">The sequence shown here is derived from an EMBL/GenBank/DDBJ whole genome shotgun (WGS) entry which is preliminary data.</text>
</comment>
<keyword evidence="1" id="KW-0472">Membrane</keyword>
<gene>
    <name evidence="2" type="ORF">H8717_08500</name>
</gene>
<name>A0ABR7NJ67_9FIRM</name>
<feature type="transmembrane region" description="Helical" evidence="1">
    <location>
        <begin position="444"/>
        <end position="470"/>
    </location>
</feature>
<dbReference type="Pfam" id="PF03806">
    <property type="entry name" value="ABG_transport"/>
    <property type="match status" value="1"/>
</dbReference>
<dbReference type="EMBL" id="JACRTB010000011">
    <property type="protein sequence ID" value="MBC8576443.1"/>
    <property type="molecule type" value="Genomic_DNA"/>
</dbReference>
<organism evidence="2 3">
    <name type="scientific">Yanshouia hominis</name>
    <dbReference type="NCBI Taxonomy" id="2763673"/>
    <lineage>
        <taxon>Bacteria</taxon>
        <taxon>Bacillati</taxon>
        <taxon>Bacillota</taxon>
        <taxon>Clostridia</taxon>
        <taxon>Eubacteriales</taxon>
        <taxon>Oscillospiraceae</taxon>
        <taxon>Yanshouia</taxon>
    </lineage>
</organism>
<feature type="transmembrane region" description="Helical" evidence="1">
    <location>
        <begin position="33"/>
        <end position="56"/>
    </location>
</feature>
<evidence type="ECO:0000256" key="1">
    <source>
        <dbReference type="SAM" id="Phobius"/>
    </source>
</evidence>
<feature type="transmembrane region" description="Helical" evidence="1">
    <location>
        <begin position="394"/>
        <end position="414"/>
    </location>
</feature>
<feature type="transmembrane region" description="Helical" evidence="1">
    <location>
        <begin position="271"/>
        <end position="292"/>
    </location>
</feature>
<feature type="transmembrane region" description="Helical" evidence="1">
    <location>
        <begin position="312"/>
        <end position="333"/>
    </location>
</feature>
<reference evidence="2 3" key="1">
    <citation type="submission" date="2020-08" db="EMBL/GenBank/DDBJ databases">
        <title>Genome public.</title>
        <authorList>
            <person name="Liu C."/>
            <person name="Sun Q."/>
        </authorList>
    </citation>
    <scope>NUCLEOTIDE SEQUENCE [LARGE SCALE GENOMIC DNA]</scope>
    <source>
        <strain evidence="2 3">BX1</strain>
    </source>
</reference>
<feature type="transmembrane region" description="Helical" evidence="1">
    <location>
        <begin position="223"/>
        <end position="241"/>
    </location>
</feature>
<accession>A0ABR7NJ67</accession>
<keyword evidence="1" id="KW-1133">Transmembrane helix</keyword>
<feature type="transmembrane region" description="Helical" evidence="1">
    <location>
        <begin position="421"/>
        <end position="438"/>
    </location>
</feature>
<proteinExistence type="predicted"/>
<dbReference type="PANTHER" id="PTHR30282">
    <property type="entry name" value="P-AMINOBENZOYL GLUTAMATE TRANSPORTER"/>
    <property type="match status" value="1"/>
</dbReference>
<dbReference type="InterPro" id="IPR004697">
    <property type="entry name" value="AbgT"/>
</dbReference>
<sequence length="519" mass="54651">MQEAGRSKKPTLFGRFLNGVEAVGNRLPHPITLFALLSLAIILLSALCAALGVSAAGEMVNSKTGEVELQTFRAVSLLDRDGLAYMLTNAVSNFTGYAPLGTVLVAMLGVGVAEGSGFISALLKKAAQVTPRALISPMVIFLGVMSNVASDAGYVVLIPVGALMFRAYGRHPVAGLAAAFAGVSGGFSANLIIGTLEPLLCGITNEAVRLIDPNYTVLPTGNLYFMMASVGLIVLLGTLITDHVVEPRLEAFDGESSAEEEIHSLTARENAALRTAGWILLLMAAGTALLAFPKNSFLRNAETGDLIAGAPLMGGIILIIALFFFVPAVVFGLRSGSFSGEREVCAAMGQAMSAMGGYIALAFVSSQLINYFNYTRLGTILALRGAEALEASGIGGIPLMLLFILFSAFLNLFMGSASAKWTILAPVFVPMFMLLGYTPELTQIAYRIGDSCTNLITPLMGYFAMIIVFARRYDPRAGIGTLISIMLPYSMAFLAGWSLMLILWMLAGLPVGPGAGLTL</sequence>
<keyword evidence="1" id="KW-0812">Transmembrane</keyword>
<keyword evidence="3" id="KW-1185">Reference proteome</keyword>
<feature type="transmembrane region" description="Helical" evidence="1">
    <location>
        <begin position="482"/>
        <end position="507"/>
    </location>
</feature>
<dbReference type="PANTHER" id="PTHR30282:SF0">
    <property type="entry name" value="P-AMINOBENZOYL-GLUTAMATE TRANSPORT PROTEIN"/>
    <property type="match status" value="1"/>
</dbReference>